<proteinExistence type="inferred from homology"/>
<evidence type="ECO:0000313" key="11">
    <source>
        <dbReference type="Proteomes" id="UP000654918"/>
    </source>
</evidence>
<keyword evidence="4 7" id="KW-0479">Metal-binding</keyword>
<keyword evidence="8" id="KW-0560">Oxidoreductase</keyword>
<evidence type="ECO:0000313" key="10">
    <source>
        <dbReference type="EMBL" id="KAF6832755.1"/>
    </source>
</evidence>
<name>A0A8H6KKH4_9PEZI</name>
<evidence type="ECO:0000256" key="1">
    <source>
        <dbReference type="ARBA" id="ARBA00001971"/>
    </source>
</evidence>
<dbReference type="GO" id="GO:0016705">
    <property type="term" value="F:oxidoreductase activity, acting on paired donors, with incorporation or reduction of molecular oxygen"/>
    <property type="evidence" value="ECO:0007669"/>
    <property type="project" value="InterPro"/>
</dbReference>
<dbReference type="InterPro" id="IPR050121">
    <property type="entry name" value="Cytochrome_P450_monoxygenase"/>
</dbReference>
<evidence type="ECO:0000256" key="3">
    <source>
        <dbReference type="ARBA" id="ARBA00022617"/>
    </source>
</evidence>
<protein>
    <submittedName>
        <fullName evidence="10">Cytochrome P450 4A10</fullName>
    </submittedName>
</protein>
<comment type="caution">
    <text evidence="10">The sequence shown here is derived from an EMBL/GenBank/DDBJ whole genome shotgun (WGS) entry which is preliminary data.</text>
</comment>
<dbReference type="PANTHER" id="PTHR24305:SF234">
    <property type="entry name" value="CYTOCHROME P450"/>
    <property type="match status" value="1"/>
</dbReference>
<dbReference type="EMBL" id="WIGO01000066">
    <property type="protein sequence ID" value="KAF6832755.1"/>
    <property type="molecule type" value="Genomic_DNA"/>
</dbReference>
<dbReference type="GO" id="GO:0004497">
    <property type="term" value="F:monooxygenase activity"/>
    <property type="evidence" value="ECO:0007669"/>
    <property type="project" value="UniProtKB-KW"/>
</dbReference>
<dbReference type="PRINTS" id="PR00465">
    <property type="entry name" value="EP450IV"/>
</dbReference>
<feature type="transmembrane region" description="Helical" evidence="9">
    <location>
        <begin position="14"/>
        <end position="32"/>
    </location>
</feature>
<dbReference type="Gene3D" id="1.10.630.10">
    <property type="entry name" value="Cytochrome P450"/>
    <property type="match status" value="1"/>
</dbReference>
<dbReference type="PANTHER" id="PTHR24305">
    <property type="entry name" value="CYTOCHROME P450"/>
    <property type="match status" value="1"/>
</dbReference>
<keyword evidence="3 7" id="KW-0349">Heme</keyword>
<organism evidence="10 11">
    <name type="scientific">Colletotrichum plurivorum</name>
    <dbReference type="NCBI Taxonomy" id="2175906"/>
    <lineage>
        <taxon>Eukaryota</taxon>
        <taxon>Fungi</taxon>
        <taxon>Dikarya</taxon>
        <taxon>Ascomycota</taxon>
        <taxon>Pezizomycotina</taxon>
        <taxon>Sordariomycetes</taxon>
        <taxon>Hypocreomycetidae</taxon>
        <taxon>Glomerellales</taxon>
        <taxon>Glomerellaceae</taxon>
        <taxon>Colletotrichum</taxon>
        <taxon>Colletotrichum orchidearum species complex</taxon>
    </lineage>
</organism>
<dbReference type="InterPro" id="IPR001128">
    <property type="entry name" value="Cyt_P450"/>
</dbReference>
<reference evidence="10" key="1">
    <citation type="journal article" date="2020" name="Phytopathology">
        <title>Genome Sequence Resources of Colletotrichum truncatum, C. plurivorum, C. musicola, and C. sojae: Four Species Pathogenic to Soybean (Glycine max).</title>
        <authorList>
            <person name="Rogerio F."/>
            <person name="Boufleur T.R."/>
            <person name="Ciampi-Guillardi M."/>
            <person name="Sukno S.A."/>
            <person name="Thon M.R."/>
            <person name="Massola Junior N.S."/>
            <person name="Baroncelli R."/>
        </authorList>
    </citation>
    <scope>NUCLEOTIDE SEQUENCE</scope>
    <source>
        <strain evidence="10">LFN00145</strain>
    </source>
</reference>
<dbReference type="Proteomes" id="UP000654918">
    <property type="component" value="Unassembled WGS sequence"/>
</dbReference>
<keyword evidence="9" id="KW-0472">Membrane</keyword>
<dbReference type="PRINTS" id="PR00385">
    <property type="entry name" value="P450"/>
</dbReference>
<keyword evidence="9" id="KW-1133">Transmembrane helix</keyword>
<dbReference type="InterPro" id="IPR036396">
    <property type="entry name" value="Cyt_P450_sf"/>
</dbReference>
<dbReference type="GO" id="GO:0020037">
    <property type="term" value="F:heme binding"/>
    <property type="evidence" value="ECO:0007669"/>
    <property type="project" value="InterPro"/>
</dbReference>
<keyword evidence="9" id="KW-0812">Transmembrane</keyword>
<accession>A0A8H6KKH4</accession>
<dbReference type="GO" id="GO:0005506">
    <property type="term" value="F:iron ion binding"/>
    <property type="evidence" value="ECO:0007669"/>
    <property type="project" value="InterPro"/>
</dbReference>
<dbReference type="PROSITE" id="PS00086">
    <property type="entry name" value="CYTOCHROME_P450"/>
    <property type="match status" value="1"/>
</dbReference>
<evidence type="ECO:0000256" key="4">
    <source>
        <dbReference type="ARBA" id="ARBA00022723"/>
    </source>
</evidence>
<comment type="similarity">
    <text evidence="2 8">Belongs to the cytochrome P450 family.</text>
</comment>
<keyword evidence="11" id="KW-1185">Reference proteome</keyword>
<keyword evidence="6 8" id="KW-0503">Monooxygenase</keyword>
<evidence type="ECO:0000256" key="2">
    <source>
        <dbReference type="ARBA" id="ARBA00010617"/>
    </source>
</evidence>
<dbReference type="InterPro" id="IPR002403">
    <property type="entry name" value="Cyt_P450_E_grp-IV"/>
</dbReference>
<comment type="cofactor">
    <cofactor evidence="1 7">
        <name>heme</name>
        <dbReference type="ChEBI" id="CHEBI:30413"/>
    </cofactor>
</comment>
<evidence type="ECO:0000256" key="5">
    <source>
        <dbReference type="ARBA" id="ARBA00023004"/>
    </source>
</evidence>
<evidence type="ECO:0000256" key="8">
    <source>
        <dbReference type="RuleBase" id="RU000461"/>
    </source>
</evidence>
<gene>
    <name evidence="10" type="ORF">CPLU01_05989</name>
</gene>
<feature type="binding site" description="axial binding residue" evidence="7">
    <location>
        <position position="458"/>
    </location>
    <ligand>
        <name>heme</name>
        <dbReference type="ChEBI" id="CHEBI:30413"/>
    </ligand>
    <ligandPart>
        <name>Fe</name>
        <dbReference type="ChEBI" id="CHEBI:18248"/>
    </ligandPart>
</feature>
<evidence type="ECO:0000256" key="6">
    <source>
        <dbReference type="ARBA" id="ARBA00023033"/>
    </source>
</evidence>
<dbReference type="AlphaFoldDB" id="A0A8H6KKH4"/>
<sequence length="516" mass="57640">MTATNDVQPFLMEYVAIFLVVLFTYASLRSVYNVFFHPLRRVPGPFLAKLSRLWLFYHDYHGNPHNHIRDLHQKLGPLVRISPNEVSVDDVDANNVIYAQVNPWLKPAYHYKAFRSSPEYSIFTELDPSTHAAHSRLLAPVFSQARVAAPDAQRLVWNKCYAMVQGMRKQLAAGQRRDDESSTSTTTVGLTRALRSFALDVVTTWTFGRCADSLYSFHSELFEIFDVAAESVIYFQHIPFLRALIPYIAPIVPSLVPNKILGQYAKTSLETNRAALNGAGNVVPCVFSELVSSRWQEKRGYRPSDGQIISDGIVILAAGADTTAAALSIGIHWLARSPDLWQQLQDELRPVMDAAESSPRIEALAQLPLLNAALKEGLRVSCPIRGHMPRVVPANGWNYNGTQLPAGTVVATSAFYGCYNETVFPDPERYDPTRWLPPKHTAKMDAHLQPFSRGTRQCIGQNLTLAMQRAAIASVVYHFLPVAVDSTEIKTREFVTLLVDSPLEVSLRPANCPEQH</sequence>
<dbReference type="InterPro" id="IPR017972">
    <property type="entry name" value="Cyt_P450_CS"/>
</dbReference>
<evidence type="ECO:0000256" key="7">
    <source>
        <dbReference type="PIRSR" id="PIRSR602403-1"/>
    </source>
</evidence>
<dbReference type="Pfam" id="PF00067">
    <property type="entry name" value="p450"/>
    <property type="match status" value="1"/>
</dbReference>
<evidence type="ECO:0000256" key="9">
    <source>
        <dbReference type="SAM" id="Phobius"/>
    </source>
</evidence>
<dbReference type="SUPFAM" id="SSF48264">
    <property type="entry name" value="Cytochrome P450"/>
    <property type="match status" value="1"/>
</dbReference>
<keyword evidence="5 7" id="KW-0408">Iron</keyword>